<dbReference type="EMBL" id="OV696699">
    <property type="protein sequence ID" value="CAH1244505.1"/>
    <property type="molecule type" value="Genomic_DNA"/>
</dbReference>
<dbReference type="InterPro" id="IPR050122">
    <property type="entry name" value="RTK"/>
</dbReference>
<evidence type="ECO:0000256" key="12">
    <source>
        <dbReference type="ARBA" id="ARBA00051243"/>
    </source>
</evidence>
<dbReference type="InterPro" id="IPR011009">
    <property type="entry name" value="Kinase-like_dom_sf"/>
</dbReference>
<dbReference type="InterPro" id="IPR011042">
    <property type="entry name" value="6-blade_b-propeller_TolB-like"/>
</dbReference>
<dbReference type="GO" id="GO:0043235">
    <property type="term" value="C:receptor complex"/>
    <property type="evidence" value="ECO:0007669"/>
    <property type="project" value="TreeGrafter"/>
</dbReference>
<feature type="chain" id="PRO_5035426827" evidence="17">
    <location>
        <begin position="20"/>
        <end position="879"/>
    </location>
</feature>
<feature type="repeat" description="LDL-receptor class B" evidence="13">
    <location>
        <begin position="295"/>
        <end position="339"/>
    </location>
</feature>
<keyword evidence="16" id="KW-1133">Transmembrane helix</keyword>
<keyword evidence="6 14" id="KW-0547">Nucleotide-binding</keyword>
<keyword evidence="5" id="KW-0677">Repeat</keyword>
<keyword evidence="4 17" id="KW-0732">Signal</keyword>
<evidence type="ECO:0000256" key="16">
    <source>
        <dbReference type="SAM" id="Phobius"/>
    </source>
</evidence>
<evidence type="ECO:0000256" key="5">
    <source>
        <dbReference type="ARBA" id="ARBA00022737"/>
    </source>
</evidence>
<evidence type="ECO:0000256" key="13">
    <source>
        <dbReference type="PROSITE-ProRule" id="PRU00461"/>
    </source>
</evidence>
<evidence type="ECO:0000313" key="19">
    <source>
        <dbReference type="EMBL" id="CAH1244505.1"/>
    </source>
</evidence>
<keyword evidence="2" id="KW-0245">EGF-like domain</keyword>
<dbReference type="SUPFAM" id="SSF56112">
    <property type="entry name" value="Protein kinase-like (PK-like)"/>
    <property type="match status" value="1"/>
</dbReference>
<feature type="signal peptide" evidence="17">
    <location>
        <begin position="1"/>
        <end position="19"/>
    </location>
</feature>
<dbReference type="GO" id="GO:0004714">
    <property type="term" value="F:transmembrane receptor protein tyrosine kinase activity"/>
    <property type="evidence" value="ECO:0007669"/>
    <property type="project" value="UniProtKB-EC"/>
</dbReference>
<dbReference type="Proteomes" id="UP000838412">
    <property type="component" value="Chromosome 14"/>
</dbReference>
<dbReference type="PROSITE" id="PS50011">
    <property type="entry name" value="PROTEIN_KINASE_DOM"/>
    <property type="match status" value="1"/>
</dbReference>
<evidence type="ECO:0000256" key="15">
    <source>
        <dbReference type="SAM" id="MobiDB-lite"/>
    </source>
</evidence>
<feature type="repeat" description="LDL-receptor class B" evidence="13">
    <location>
        <begin position="252"/>
        <end position="294"/>
    </location>
</feature>
<evidence type="ECO:0000256" key="7">
    <source>
        <dbReference type="ARBA" id="ARBA00022777"/>
    </source>
</evidence>
<dbReference type="PROSITE" id="PS51120">
    <property type="entry name" value="LDLRB"/>
    <property type="match status" value="2"/>
</dbReference>
<name>A0A8K0EDF3_BRALA</name>
<dbReference type="SMART" id="SM00135">
    <property type="entry name" value="LY"/>
    <property type="match status" value="4"/>
</dbReference>
<feature type="domain" description="Protein kinase" evidence="18">
    <location>
        <begin position="590"/>
        <end position="861"/>
    </location>
</feature>
<dbReference type="Pfam" id="PF14670">
    <property type="entry name" value="FXa_inhibition"/>
    <property type="match status" value="1"/>
</dbReference>
<evidence type="ECO:0000313" key="20">
    <source>
        <dbReference type="Proteomes" id="UP000838412"/>
    </source>
</evidence>
<protein>
    <submittedName>
        <fullName evidence="19">LRP6 protein</fullName>
    </submittedName>
</protein>
<dbReference type="Pfam" id="PF00058">
    <property type="entry name" value="Ldl_recept_b"/>
    <property type="match status" value="2"/>
</dbReference>
<dbReference type="InterPro" id="IPR017441">
    <property type="entry name" value="Protein_kinase_ATP_BS"/>
</dbReference>
<dbReference type="InterPro" id="IPR000719">
    <property type="entry name" value="Prot_kinase_dom"/>
</dbReference>
<dbReference type="SUPFAM" id="SSF63825">
    <property type="entry name" value="YWTD domain"/>
    <property type="match status" value="1"/>
</dbReference>
<accession>A0A8K0EDF3</accession>
<dbReference type="InterPro" id="IPR001245">
    <property type="entry name" value="Ser-Thr/Tyr_kinase_cat_dom"/>
</dbReference>
<feature type="region of interest" description="Disordered" evidence="15">
    <location>
        <begin position="546"/>
        <end position="573"/>
    </location>
</feature>
<dbReference type="FunFam" id="2.120.10.30:FF:000241">
    <property type="entry name" value="Low-density lipoprotein receptor-related protein 6"/>
    <property type="match status" value="1"/>
</dbReference>
<dbReference type="AlphaFoldDB" id="A0A8K0EDF3"/>
<keyword evidence="7" id="KW-0418">Kinase</keyword>
<evidence type="ECO:0000256" key="3">
    <source>
        <dbReference type="ARBA" id="ARBA00022679"/>
    </source>
</evidence>
<dbReference type="SUPFAM" id="SSF57196">
    <property type="entry name" value="EGF/Laminin"/>
    <property type="match status" value="1"/>
</dbReference>
<evidence type="ECO:0000259" key="18">
    <source>
        <dbReference type="PROSITE" id="PS50011"/>
    </source>
</evidence>
<feature type="transmembrane region" description="Helical" evidence="16">
    <location>
        <begin position="486"/>
        <end position="510"/>
    </location>
</feature>
<dbReference type="PANTHER" id="PTHR24416:SF620">
    <property type="entry name" value="TYROSINE-PROTEIN KINASE RECEPTOR TORSO"/>
    <property type="match status" value="1"/>
</dbReference>
<dbReference type="InterPro" id="IPR000033">
    <property type="entry name" value="LDLR_classB_rpt"/>
</dbReference>
<keyword evidence="16" id="KW-0472">Membrane</keyword>
<evidence type="ECO:0000256" key="2">
    <source>
        <dbReference type="ARBA" id="ARBA00022536"/>
    </source>
</evidence>
<sequence>MLYLRCLLVLAGLTTSVLGQTKNPDEAYNSTSSLKAAKAEEVYLFSINAWSFYKVSAQGQMTAENINRTCQAAGYVMPCPGLGICQNSACVATSLDDCLNPMLEVSTMICGTAPGTCPQLYGVYAYAASPWPGNSCGAEQGQWCTKGTDYINRHAFCAKENDNRAEDGFILVADSGLRAIFQINLTTGSEVELPLGSMTAPFALNYDPANDDVYWTDATEKRIMRGSRNGDNVEVLVEGNIVDGLALDLTAGNMFWTERETDVISVARLDGRHQKVLFSTDLYEPRAIVLDPAIGRMFWTDWGVGNQKIERASMDGTDRLIIVNTALSGPNGLTIDFNENRLYWCDCCTHTIESTDFLGRDRRLLVRYPPLHFFGVALDDGHIYATTWNVKRIVWTKRSAPLRYGLIGSTHKGLNGIIVHKTMQSPSLRSNITNACTVMNGGCQHLCLLRPGGRTCGCQKNWTLQDDGNTCQYKDNDDTITTSTAWQLPVALSLAAIVLVAVCAVGSFVYRRKSRKRTKPGPSVNYDLTDVTFHPDILDPEISASPVVAPDATPHGEPDTAPNNSSDALPNSEVANRPRFEEYELDRNILHLKREIGRGAFGIAFLAQMDGRPGDGKVVVKTVYEDATEEERVTFLREIKTTARLGKHVNLLGLVGCCTDGPSPLMVTEHMPYGDLKAFLLNCRQLRQRIMDPIYNFKMLNVYQVARQVANGMIFISEARYVHGDLAARNVLVGNDLVVKIADFGLTTDIYQRGYTRQSEEQRIPVKWMAPERLFREGRYTSKSDVWSFGVVLFELGTLGNVPYPGIQANKLVYELREGYREPQPPGYPINLYKLMLSCWEWDEENRPDFQQLYQALDTMIETESDVDYLVMEGRKEGR</sequence>
<evidence type="ECO:0000256" key="17">
    <source>
        <dbReference type="SAM" id="SignalP"/>
    </source>
</evidence>
<dbReference type="PRINTS" id="PR00109">
    <property type="entry name" value="TYRKINASE"/>
</dbReference>
<organism evidence="19 20">
    <name type="scientific">Branchiostoma lanceolatum</name>
    <name type="common">Common lancelet</name>
    <name type="synonym">Amphioxus lanceolatum</name>
    <dbReference type="NCBI Taxonomy" id="7740"/>
    <lineage>
        <taxon>Eukaryota</taxon>
        <taxon>Metazoa</taxon>
        <taxon>Chordata</taxon>
        <taxon>Cephalochordata</taxon>
        <taxon>Leptocardii</taxon>
        <taxon>Amphioxiformes</taxon>
        <taxon>Branchiostomatidae</taxon>
        <taxon>Branchiostoma</taxon>
    </lineage>
</organism>
<keyword evidence="9" id="KW-0829">Tyrosine-protein kinase</keyword>
<evidence type="ECO:0000256" key="6">
    <source>
        <dbReference type="ARBA" id="ARBA00022741"/>
    </source>
</evidence>
<evidence type="ECO:0000256" key="11">
    <source>
        <dbReference type="ARBA" id="ARBA00023180"/>
    </source>
</evidence>
<keyword evidence="11" id="KW-0325">Glycoprotein</keyword>
<keyword evidence="20" id="KW-1185">Reference proteome</keyword>
<evidence type="ECO:0000256" key="14">
    <source>
        <dbReference type="PROSITE-ProRule" id="PRU10141"/>
    </source>
</evidence>
<dbReference type="Gene3D" id="2.120.10.30">
    <property type="entry name" value="TolB, C-terminal domain"/>
    <property type="match status" value="1"/>
</dbReference>
<gene>
    <name evidence="19" type="primary">LRP6</name>
    <name evidence="19" type="ORF">BLAG_LOCUS7133</name>
</gene>
<feature type="binding site" evidence="14">
    <location>
        <position position="621"/>
    </location>
    <ligand>
        <name>ATP</name>
        <dbReference type="ChEBI" id="CHEBI:30616"/>
    </ligand>
</feature>
<dbReference type="GO" id="GO:0005886">
    <property type="term" value="C:plasma membrane"/>
    <property type="evidence" value="ECO:0007669"/>
    <property type="project" value="TreeGrafter"/>
</dbReference>
<dbReference type="Gene3D" id="3.30.200.20">
    <property type="entry name" value="Phosphorylase Kinase, domain 1"/>
    <property type="match status" value="1"/>
</dbReference>
<keyword evidence="16" id="KW-0812">Transmembrane</keyword>
<keyword evidence="10" id="KW-1015">Disulfide bond</keyword>
<keyword evidence="8 14" id="KW-0067">ATP-binding</keyword>
<proteinExistence type="predicted"/>
<dbReference type="Gene3D" id="1.10.510.10">
    <property type="entry name" value="Transferase(Phosphotransferase) domain 1"/>
    <property type="match status" value="1"/>
</dbReference>
<reference evidence="19" key="1">
    <citation type="submission" date="2022-01" db="EMBL/GenBank/DDBJ databases">
        <authorList>
            <person name="Braso-Vives M."/>
        </authorList>
    </citation>
    <scope>NUCLEOTIDE SEQUENCE</scope>
</reference>
<dbReference type="OrthoDB" id="9990982at2759"/>
<dbReference type="InterPro" id="IPR008266">
    <property type="entry name" value="Tyr_kinase_AS"/>
</dbReference>
<evidence type="ECO:0000256" key="4">
    <source>
        <dbReference type="ARBA" id="ARBA00022729"/>
    </source>
</evidence>
<comment type="catalytic activity">
    <reaction evidence="12">
        <text>L-tyrosyl-[protein] + ATP = O-phospho-L-tyrosyl-[protein] + ADP + H(+)</text>
        <dbReference type="Rhea" id="RHEA:10596"/>
        <dbReference type="Rhea" id="RHEA-COMP:10136"/>
        <dbReference type="Rhea" id="RHEA-COMP:20101"/>
        <dbReference type="ChEBI" id="CHEBI:15378"/>
        <dbReference type="ChEBI" id="CHEBI:30616"/>
        <dbReference type="ChEBI" id="CHEBI:46858"/>
        <dbReference type="ChEBI" id="CHEBI:61978"/>
        <dbReference type="ChEBI" id="CHEBI:456216"/>
        <dbReference type="EC" id="2.7.10.1"/>
    </reaction>
</comment>
<evidence type="ECO:0000256" key="1">
    <source>
        <dbReference type="ARBA" id="ARBA00004479"/>
    </source>
</evidence>
<dbReference type="PROSITE" id="PS00107">
    <property type="entry name" value="PROTEIN_KINASE_ATP"/>
    <property type="match status" value="1"/>
</dbReference>
<dbReference type="PANTHER" id="PTHR24416">
    <property type="entry name" value="TYROSINE-PROTEIN KINASE RECEPTOR"/>
    <property type="match status" value="1"/>
</dbReference>
<dbReference type="GO" id="GO:0005524">
    <property type="term" value="F:ATP binding"/>
    <property type="evidence" value="ECO:0007669"/>
    <property type="project" value="UniProtKB-UniRule"/>
</dbReference>
<dbReference type="Pfam" id="PF07714">
    <property type="entry name" value="PK_Tyr_Ser-Thr"/>
    <property type="match status" value="1"/>
</dbReference>
<dbReference type="GO" id="GO:0007169">
    <property type="term" value="P:cell surface receptor protein tyrosine kinase signaling pathway"/>
    <property type="evidence" value="ECO:0007669"/>
    <property type="project" value="TreeGrafter"/>
</dbReference>
<keyword evidence="3" id="KW-0808">Transferase</keyword>
<dbReference type="PROSITE" id="PS00109">
    <property type="entry name" value="PROTEIN_KINASE_TYR"/>
    <property type="match status" value="1"/>
</dbReference>
<evidence type="ECO:0000256" key="10">
    <source>
        <dbReference type="ARBA" id="ARBA00023157"/>
    </source>
</evidence>
<evidence type="ECO:0000256" key="9">
    <source>
        <dbReference type="ARBA" id="ARBA00023137"/>
    </source>
</evidence>
<comment type="subcellular location">
    <subcellularLocation>
        <location evidence="1">Membrane</location>
        <topology evidence="1">Single-pass type I membrane protein</topology>
    </subcellularLocation>
</comment>
<evidence type="ECO:0000256" key="8">
    <source>
        <dbReference type="ARBA" id="ARBA00022840"/>
    </source>
</evidence>
<dbReference type="FunFam" id="1.10.510.10:FF:000554">
    <property type="entry name" value="Predicted protein"/>
    <property type="match status" value="1"/>
</dbReference>
<dbReference type="CDD" id="cd00192">
    <property type="entry name" value="PTKc"/>
    <property type="match status" value="1"/>
</dbReference>